<keyword evidence="2" id="KW-0813">Transport</keyword>
<evidence type="ECO:0000313" key="10">
    <source>
        <dbReference type="Proteomes" id="UP000215374"/>
    </source>
</evidence>
<evidence type="ECO:0000256" key="1">
    <source>
        <dbReference type="ARBA" id="ARBA00005232"/>
    </source>
</evidence>
<dbReference type="PANTHER" id="PTHR22589">
    <property type="entry name" value="CARNITINE O-ACYLTRANSFERASE"/>
    <property type="match status" value="1"/>
</dbReference>
<dbReference type="Gene3D" id="1.10.275.20">
    <property type="entry name" value="Choline/Carnitine o-acyltransferase"/>
    <property type="match status" value="1"/>
</dbReference>
<dbReference type="Gene3D" id="3.30.559.70">
    <property type="entry name" value="Choline/Carnitine o-acyltransferase, domain 2"/>
    <property type="match status" value="1"/>
</dbReference>
<dbReference type="AlphaFoldDB" id="A0A239ZJE5"/>
<evidence type="ECO:0000256" key="7">
    <source>
        <dbReference type="PIRSR" id="PIRSR600542-1"/>
    </source>
</evidence>
<dbReference type="Pfam" id="PF00755">
    <property type="entry name" value="Carn_acyltransf"/>
    <property type="match status" value="2"/>
</dbReference>
<keyword evidence="3 9" id="KW-0808">Transferase</keyword>
<dbReference type="Gene3D" id="3.30.559.10">
    <property type="entry name" value="Chloramphenicol acetyltransferase-like domain"/>
    <property type="match status" value="1"/>
</dbReference>
<evidence type="ECO:0000313" key="9">
    <source>
        <dbReference type="EMBL" id="SNV71000.1"/>
    </source>
</evidence>
<gene>
    <name evidence="9" type="ORF">SAMEA4535761_01230</name>
</gene>
<dbReference type="OrthoDB" id="1456at2"/>
<dbReference type="GO" id="GO:0016406">
    <property type="term" value="F:carnitine O-acyltransferase activity"/>
    <property type="evidence" value="ECO:0007669"/>
    <property type="project" value="UniProtKB-ARBA"/>
</dbReference>
<keyword evidence="4" id="KW-0276">Fatty acid metabolism</keyword>
<evidence type="ECO:0000259" key="8">
    <source>
        <dbReference type="Pfam" id="PF00755"/>
    </source>
</evidence>
<evidence type="ECO:0000256" key="4">
    <source>
        <dbReference type="ARBA" id="ARBA00022832"/>
    </source>
</evidence>
<dbReference type="EMBL" id="LT906467">
    <property type="protein sequence ID" value="SNV71000.1"/>
    <property type="molecule type" value="Genomic_DNA"/>
</dbReference>
<dbReference type="InterPro" id="IPR042231">
    <property type="entry name" value="Cho/carn_acyl_trans_2"/>
</dbReference>
<dbReference type="InterPro" id="IPR000542">
    <property type="entry name" value="Carn_acyl_trans"/>
</dbReference>
<dbReference type="InterPro" id="IPR042572">
    <property type="entry name" value="Carn_acyl_trans_N"/>
</dbReference>
<dbReference type="PROSITE" id="PS00439">
    <property type="entry name" value="ACYLTRANSF_C_1"/>
    <property type="match status" value="1"/>
</dbReference>
<evidence type="ECO:0000256" key="3">
    <source>
        <dbReference type="ARBA" id="ARBA00022679"/>
    </source>
</evidence>
<evidence type="ECO:0000256" key="2">
    <source>
        <dbReference type="ARBA" id="ARBA00022448"/>
    </source>
</evidence>
<sequence>MPETLHTFDVHSLSAHPATADLKPLPLPPLEQTLSEYATALSAMLDEEERAHASRVIEDFAHSKGPLLDAALRKRAVSREAEGTNWLHDEWYEGYLAVRGPLQLSTNVGFQLAPFGAGTTGTQRAAAAIQRIATVHLQAAGDALPEDVDARGNRITLNQWFVFNGGLRHPRPDVDEVAVCTKSAADREIGIFVDGRLFALPISDAEGNVTPHEHLAANLDTVLAAARTPSPDQADFNAAALAGDESELTELIERNPHTYQRLADLLFTVDLVNTSGRDDAALLADLAFRPRGAWVYKPLSYQLGLDSDWTAVHVEHTCQDGGTLVTAVSRMQDANVQESPTLAEQAPEELRWELDHAPDTPAAPYTVELRPVDIPPTDLPFKFSRDASAQLIMTIAQQLTYGRVRAVYEAVDMREYRAGRTECLRALTPEAAAFARALVAGTATREQLVAAAEAHRGWVKRCKSGNGIDRHIQMLELLDAQETGTATDPFCSDPVVTAARKDFLSTTSVGSANQIVRYAFAPTLPEGFGIAYTPLTETTKYCVSYNTETAEKPQEFLANLARASELLWQFCGELDG</sequence>
<dbReference type="GO" id="GO:0006631">
    <property type="term" value="P:fatty acid metabolic process"/>
    <property type="evidence" value="ECO:0007669"/>
    <property type="project" value="UniProtKB-KW"/>
</dbReference>
<protein>
    <submittedName>
        <fullName evidence="9">Choline/Carnitine o-acyltransferase</fullName>
    </submittedName>
</protein>
<keyword evidence="6 9" id="KW-0012">Acyltransferase</keyword>
<dbReference type="RefSeq" id="WP_051904831.1">
    <property type="nucleotide sequence ID" value="NZ_CP009211.1"/>
</dbReference>
<feature type="domain" description="Choline/carnitine acyltransferase" evidence="8">
    <location>
        <begin position="25"/>
        <end position="356"/>
    </location>
</feature>
<dbReference type="InterPro" id="IPR039551">
    <property type="entry name" value="Cho/carn_acyl_trans"/>
</dbReference>
<dbReference type="SUPFAM" id="SSF52777">
    <property type="entry name" value="CoA-dependent acyltransferases"/>
    <property type="match status" value="2"/>
</dbReference>
<keyword evidence="5" id="KW-0443">Lipid metabolism</keyword>
<evidence type="ECO:0000256" key="5">
    <source>
        <dbReference type="ARBA" id="ARBA00023098"/>
    </source>
</evidence>
<name>A0A239ZJE5_9CORY</name>
<evidence type="ECO:0000256" key="6">
    <source>
        <dbReference type="ARBA" id="ARBA00023315"/>
    </source>
</evidence>
<proteinExistence type="inferred from homology"/>
<feature type="domain" description="Choline/carnitine acyltransferase" evidence="8">
    <location>
        <begin position="381"/>
        <end position="561"/>
    </location>
</feature>
<organism evidence="9 10">
    <name type="scientific">Corynebacterium imitans</name>
    <dbReference type="NCBI Taxonomy" id="156978"/>
    <lineage>
        <taxon>Bacteria</taxon>
        <taxon>Bacillati</taxon>
        <taxon>Actinomycetota</taxon>
        <taxon>Actinomycetes</taxon>
        <taxon>Mycobacteriales</taxon>
        <taxon>Corynebacteriaceae</taxon>
        <taxon>Corynebacterium</taxon>
    </lineage>
</organism>
<reference evidence="9 10" key="1">
    <citation type="submission" date="2017-06" db="EMBL/GenBank/DDBJ databases">
        <authorList>
            <consortium name="Pathogen Informatics"/>
        </authorList>
    </citation>
    <scope>NUCLEOTIDE SEQUENCE [LARGE SCALE GENOMIC DNA]</scope>
    <source>
        <strain evidence="9 10">NCTC13015</strain>
    </source>
</reference>
<accession>A0A239ZJE5</accession>
<dbReference type="InterPro" id="IPR023213">
    <property type="entry name" value="CAT-like_dom_sf"/>
</dbReference>
<comment type="similarity">
    <text evidence="1">Belongs to the carnitine/choline acetyltransferase family.</text>
</comment>
<dbReference type="Proteomes" id="UP000215374">
    <property type="component" value="Chromosome 1"/>
</dbReference>
<feature type="active site" description="Proton acceptor" evidence="7">
    <location>
        <position position="316"/>
    </location>
</feature>